<accession>A0A8S5SIG2</accession>
<evidence type="ECO:0000256" key="1">
    <source>
        <dbReference type="SAM" id="Phobius"/>
    </source>
</evidence>
<protein>
    <submittedName>
        <fullName evidence="2">Uncharacterized protein</fullName>
    </submittedName>
</protein>
<reference evidence="2" key="1">
    <citation type="journal article" date="2021" name="Proc. Natl. Acad. Sci. U.S.A.">
        <title>A Catalog of Tens of Thousands of Viruses from Human Metagenomes Reveals Hidden Associations with Chronic Diseases.</title>
        <authorList>
            <person name="Tisza M.J."/>
            <person name="Buck C.B."/>
        </authorList>
    </citation>
    <scope>NUCLEOTIDE SEQUENCE</scope>
    <source>
        <strain evidence="2">Ct04y17</strain>
    </source>
</reference>
<sequence>MANNTAVYIPLIPWFADLYHALTVASCFNMSYISLSFRHCKHTAFLISLYILLTFIIN</sequence>
<keyword evidence="1" id="KW-0472">Membrane</keyword>
<proteinExistence type="predicted"/>
<name>A0A8S5SIG2_9CAUD</name>
<organism evidence="2">
    <name type="scientific">Myoviridae sp. ct04y17</name>
    <dbReference type="NCBI Taxonomy" id="2827652"/>
    <lineage>
        <taxon>Viruses</taxon>
        <taxon>Duplodnaviria</taxon>
        <taxon>Heunggongvirae</taxon>
        <taxon>Uroviricota</taxon>
        <taxon>Caudoviricetes</taxon>
    </lineage>
</organism>
<feature type="transmembrane region" description="Helical" evidence="1">
    <location>
        <begin position="6"/>
        <end position="28"/>
    </location>
</feature>
<keyword evidence="1" id="KW-1133">Transmembrane helix</keyword>
<dbReference type="EMBL" id="BK032600">
    <property type="protein sequence ID" value="DAF50728.1"/>
    <property type="molecule type" value="Genomic_DNA"/>
</dbReference>
<keyword evidence="1" id="KW-0812">Transmembrane</keyword>
<evidence type="ECO:0000313" key="2">
    <source>
        <dbReference type="EMBL" id="DAF50728.1"/>
    </source>
</evidence>
<feature type="transmembrane region" description="Helical" evidence="1">
    <location>
        <begin position="40"/>
        <end position="57"/>
    </location>
</feature>